<name>A0A9P6XM14_RHIOR</name>
<evidence type="ECO:0000256" key="1">
    <source>
        <dbReference type="SAM" id="MobiDB-lite"/>
    </source>
</evidence>
<proteinExistence type="predicted"/>
<feature type="region of interest" description="Disordered" evidence="1">
    <location>
        <begin position="36"/>
        <end position="77"/>
    </location>
</feature>
<accession>A0A9P6XM14</accession>
<sequence>MPGRSGRPVCVRASYRSWQRAATASITLSSMPCARSSACVSRSPRPTMRRNTALSRPSPNSSAASLQQASATRSLSIIRPSMSKMTASGRNGSAAIVVMERTAYPGRWR</sequence>
<dbReference type="AlphaFoldDB" id="A0A9P6XM14"/>
<evidence type="ECO:0000313" key="2">
    <source>
        <dbReference type="EMBL" id="KAG1524355.1"/>
    </source>
</evidence>
<reference evidence="2" key="1">
    <citation type="journal article" date="2020" name="Microb. Genom.">
        <title>Genetic diversity of clinical and environmental Mucorales isolates obtained from an investigation of mucormycosis cases among solid organ transplant recipients.</title>
        <authorList>
            <person name="Nguyen M.H."/>
            <person name="Kaul D."/>
            <person name="Muto C."/>
            <person name="Cheng S.J."/>
            <person name="Richter R.A."/>
            <person name="Bruno V.M."/>
            <person name="Liu G."/>
            <person name="Beyhan S."/>
            <person name="Sundermann A.J."/>
            <person name="Mounaud S."/>
            <person name="Pasculle A.W."/>
            <person name="Nierman W.C."/>
            <person name="Driscoll E."/>
            <person name="Cumbie R."/>
            <person name="Clancy C.J."/>
            <person name="Dupont C.L."/>
        </authorList>
    </citation>
    <scope>NUCLEOTIDE SEQUENCE</scope>
    <source>
        <strain evidence="2">GL16</strain>
    </source>
</reference>
<evidence type="ECO:0000313" key="3">
    <source>
        <dbReference type="Proteomes" id="UP000717996"/>
    </source>
</evidence>
<feature type="compositionally biased region" description="Low complexity" evidence="1">
    <location>
        <begin position="61"/>
        <end position="76"/>
    </location>
</feature>
<dbReference type="Proteomes" id="UP000717996">
    <property type="component" value="Unassembled WGS sequence"/>
</dbReference>
<organism evidence="2 3">
    <name type="scientific">Rhizopus oryzae</name>
    <name type="common">Mucormycosis agent</name>
    <name type="synonym">Rhizopus arrhizus var. delemar</name>
    <dbReference type="NCBI Taxonomy" id="64495"/>
    <lineage>
        <taxon>Eukaryota</taxon>
        <taxon>Fungi</taxon>
        <taxon>Fungi incertae sedis</taxon>
        <taxon>Mucoromycota</taxon>
        <taxon>Mucoromycotina</taxon>
        <taxon>Mucoromycetes</taxon>
        <taxon>Mucorales</taxon>
        <taxon>Mucorineae</taxon>
        <taxon>Rhizopodaceae</taxon>
        <taxon>Rhizopus</taxon>
    </lineage>
</organism>
<gene>
    <name evidence="2" type="ORF">G6F51_014435</name>
</gene>
<feature type="compositionally biased region" description="Polar residues" evidence="1">
    <location>
        <begin position="49"/>
        <end position="60"/>
    </location>
</feature>
<comment type="caution">
    <text evidence="2">The sequence shown here is derived from an EMBL/GenBank/DDBJ whole genome shotgun (WGS) entry which is preliminary data.</text>
</comment>
<dbReference type="EMBL" id="JAANIT010010361">
    <property type="protein sequence ID" value="KAG1524355.1"/>
    <property type="molecule type" value="Genomic_DNA"/>
</dbReference>
<protein>
    <submittedName>
        <fullName evidence="2">Uncharacterized protein</fullName>
    </submittedName>
</protein>